<name>A0A2A2KYI5_9BILA</name>
<dbReference type="Gene3D" id="3.40.570.10">
    <property type="entry name" value="Extracellular Endonuclease, subunit A"/>
    <property type="match status" value="1"/>
</dbReference>
<accession>A0A2A2KYI5</accession>
<dbReference type="InterPro" id="IPR044929">
    <property type="entry name" value="DNA/RNA_non-sp_Endonuclease_sf"/>
</dbReference>
<keyword evidence="4" id="KW-1185">Reference proteome</keyword>
<dbReference type="Proteomes" id="UP000218231">
    <property type="component" value="Unassembled WGS sequence"/>
</dbReference>
<evidence type="ECO:0000256" key="1">
    <source>
        <dbReference type="SAM" id="Coils"/>
    </source>
</evidence>
<evidence type="ECO:0000313" key="3">
    <source>
        <dbReference type="EMBL" id="PAV78998.1"/>
    </source>
</evidence>
<comment type="caution">
    <text evidence="3">The sequence shown here is derived from an EMBL/GenBank/DDBJ whole genome shotgun (WGS) entry which is preliminary data.</text>
</comment>
<keyword evidence="1" id="KW-0175">Coiled coil</keyword>
<protein>
    <recommendedName>
        <fullName evidence="2">Type VII secretion system protein EssD-like domain-containing protein</fullName>
    </recommendedName>
</protein>
<organism evidence="3 4">
    <name type="scientific">Diploscapter pachys</name>
    <dbReference type="NCBI Taxonomy" id="2018661"/>
    <lineage>
        <taxon>Eukaryota</taxon>
        <taxon>Metazoa</taxon>
        <taxon>Ecdysozoa</taxon>
        <taxon>Nematoda</taxon>
        <taxon>Chromadorea</taxon>
        <taxon>Rhabditida</taxon>
        <taxon>Rhabditina</taxon>
        <taxon>Rhabditomorpha</taxon>
        <taxon>Rhabditoidea</taxon>
        <taxon>Rhabditidae</taxon>
        <taxon>Diploscapter</taxon>
    </lineage>
</organism>
<feature type="coiled-coil region" evidence="1">
    <location>
        <begin position="27"/>
        <end position="54"/>
    </location>
</feature>
<proteinExistence type="predicted"/>
<evidence type="ECO:0000259" key="2">
    <source>
        <dbReference type="Pfam" id="PF13930"/>
    </source>
</evidence>
<dbReference type="EMBL" id="LIAE01007484">
    <property type="protein sequence ID" value="PAV78998.1"/>
    <property type="molecule type" value="Genomic_DNA"/>
</dbReference>
<dbReference type="AlphaFoldDB" id="A0A2A2KYI5"/>
<feature type="domain" description="Type VII secretion system protein EssD-like" evidence="2">
    <location>
        <begin position="103"/>
        <end position="226"/>
    </location>
</feature>
<sequence>MVLYQMVATHMDVNGELYTESDDEVEIDDEEVEIDDEEVEIDDEEVEIDDEESSPYYAAYLPLPRMLNWKWNEAVPEDVRKMMSAEVPIPKSLAPVKSPNVHERDSLGRRTLLWATLHHEDISRNRDKYRGRKIGSVPKSISQQLYYGKKYQFFGDVGHIIARTLGGSDSLDNLFLQNTEVNHSMGNFENSLTNILLKYPKNKAEMFWRFSYDPNNSTTIPDVVTVSLKLTVNSDFTGETSFRYRNKRGPTYRLAIANSVTTAKAIDGEKC</sequence>
<dbReference type="InterPro" id="IPR044927">
    <property type="entry name" value="Endonuclea_NS_2"/>
</dbReference>
<gene>
    <name evidence="3" type="ORF">WR25_07730</name>
</gene>
<reference evidence="3 4" key="1">
    <citation type="journal article" date="2017" name="Curr. Biol.">
        <title>Genome architecture and evolution of a unichromosomal asexual nematode.</title>
        <authorList>
            <person name="Fradin H."/>
            <person name="Zegar C."/>
            <person name="Gutwein M."/>
            <person name="Lucas J."/>
            <person name="Kovtun M."/>
            <person name="Corcoran D."/>
            <person name="Baugh L.R."/>
            <person name="Kiontke K."/>
            <person name="Gunsalus K."/>
            <person name="Fitch D.H."/>
            <person name="Piano F."/>
        </authorList>
    </citation>
    <scope>NUCLEOTIDE SEQUENCE [LARGE SCALE GENOMIC DNA]</scope>
    <source>
        <strain evidence="3">PF1309</strain>
    </source>
</reference>
<evidence type="ECO:0000313" key="4">
    <source>
        <dbReference type="Proteomes" id="UP000218231"/>
    </source>
</evidence>
<dbReference type="Pfam" id="PF13930">
    <property type="entry name" value="Endonuclea_NS_2"/>
    <property type="match status" value="1"/>
</dbReference>